<dbReference type="GO" id="GO:0007155">
    <property type="term" value="P:cell adhesion"/>
    <property type="evidence" value="ECO:0007669"/>
    <property type="project" value="UniProtKB-KW"/>
</dbReference>
<dbReference type="FunFam" id="3.40.50.410:FF:000051">
    <property type="entry name" value="Collagen type XXVIII alpha 1 chain"/>
    <property type="match status" value="1"/>
</dbReference>
<comment type="similarity">
    <text evidence="13">Belongs to the VWA-containing collagen family.</text>
</comment>
<dbReference type="CDD" id="cd22628">
    <property type="entry name" value="Kunitz_collagen_alpha1_XXVIII"/>
    <property type="match status" value="1"/>
</dbReference>
<dbReference type="PROSITE" id="PS00280">
    <property type="entry name" value="BPTI_KUNITZ_1"/>
    <property type="match status" value="1"/>
</dbReference>
<gene>
    <name evidence="18" type="ORF">Z043_108611</name>
</gene>
<dbReference type="Gene3D" id="4.10.410.10">
    <property type="entry name" value="Pancreatic trypsin inhibitor Kunitz domain"/>
    <property type="match status" value="1"/>
</dbReference>
<evidence type="ECO:0000256" key="14">
    <source>
        <dbReference type="ARBA" id="ARBA00070674"/>
    </source>
</evidence>
<dbReference type="GO" id="GO:0005581">
    <property type="term" value="C:collagen trimer"/>
    <property type="evidence" value="ECO:0007669"/>
    <property type="project" value="UniProtKB-KW"/>
</dbReference>
<dbReference type="InterPro" id="IPR020901">
    <property type="entry name" value="Prtase_inh_Kunz-CS"/>
</dbReference>
<comment type="subcellular location">
    <subcellularLocation>
        <location evidence="1">Secreted</location>
        <location evidence="1">Extracellular space</location>
        <location evidence="1">Extracellular matrix</location>
        <location evidence="1">Basement membrane</location>
    </subcellularLocation>
</comment>
<keyword evidence="7" id="KW-0084">Basement membrane</keyword>
<evidence type="ECO:0000256" key="2">
    <source>
        <dbReference type="ARBA" id="ARBA00022525"/>
    </source>
</evidence>
<keyword evidence="5" id="KW-0732">Signal</keyword>
<comment type="caution">
    <text evidence="18">The sequence shown here is derived from an EMBL/GenBank/DDBJ whole genome shotgun (WGS) entry which is preliminary data.</text>
</comment>
<dbReference type="InterPro" id="IPR036880">
    <property type="entry name" value="Kunitz_BPTI_sf"/>
</dbReference>
<feature type="compositionally biased region" description="Pro residues" evidence="15">
    <location>
        <begin position="484"/>
        <end position="507"/>
    </location>
</feature>
<feature type="compositionally biased region" description="Basic and acidic residues" evidence="15">
    <location>
        <begin position="445"/>
        <end position="456"/>
    </location>
</feature>
<feature type="compositionally biased region" description="Low complexity" evidence="15">
    <location>
        <begin position="887"/>
        <end position="946"/>
    </location>
</feature>
<evidence type="ECO:0000256" key="11">
    <source>
        <dbReference type="ARBA" id="ARBA00023157"/>
    </source>
</evidence>
<keyword evidence="9" id="KW-0722">Serine protease inhibitor</keyword>
<evidence type="ECO:0000256" key="3">
    <source>
        <dbReference type="ARBA" id="ARBA00022530"/>
    </source>
</evidence>
<dbReference type="InterPro" id="IPR050525">
    <property type="entry name" value="ECM_Assembly_Org"/>
</dbReference>
<organism evidence="18 19">
    <name type="scientific">Scleropages formosus</name>
    <name type="common">Asian bonytongue</name>
    <name type="synonym">Osteoglossum formosum</name>
    <dbReference type="NCBI Taxonomy" id="113540"/>
    <lineage>
        <taxon>Eukaryota</taxon>
        <taxon>Metazoa</taxon>
        <taxon>Chordata</taxon>
        <taxon>Craniata</taxon>
        <taxon>Vertebrata</taxon>
        <taxon>Euteleostomi</taxon>
        <taxon>Actinopterygii</taxon>
        <taxon>Neopterygii</taxon>
        <taxon>Teleostei</taxon>
        <taxon>Osteoglossocephala</taxon>
        <taxon>Osteoglossomorpha</taxon>
        <taxon>Osteoglossiformes</taxon>
        <taxon>Osteoglossidae</taxon>
        <taxon>Scleropages</taxon>
    </lineage>
</organism>
<evidence type="ECO:0000256" key="9">
    <source>
        <dbReference type="ARBA" id="ARBA00022900"/>
    </source>
</evidence>
<dbReference type="InterPro" id="IPR002035">
    <property type="entry name" value="VWF_A"/>
</dbReference>
<dbReference type="FunFam" id="4.10.410.10:FF:000020">
    <property type="entry name" value="Collagen, type VI, alpha 3"/>
    <property type="match status" value="1"/>
</dbReference>
<dbReference type="Pfam" id="PF01391">
    <property type="entry name" value="Collagen"/>
    <property type="match status" value="3"/>
</dbReference>
<evidence type="ECO:0000256" key="12">
    <source>
        <dbReference type="ARBA" id="ARBA00058139"/>
    </source>
</evidence>
<protein>
    <recommendedName>
        <fullName evidence="14">Collagen alpha-1(XXVIII) chain</fullName>
    </recommendedName>
</protein>
<dbReference type="PANTHER" id="PTHR24020:SF18">
    <property type="entry name" value="COLLAGEN ALPHA-1(VI) CHAIN"/>
    <property type="match status" value="1"/>
</dbReference>
<dbReference type="EMBL" id="JARO02002554">
    <property type="protein sequence ID" value="KPP72397.1"/>
    <property type="molecule type" value="Genomic_DNA"/>
</dbReference>
<feature type="compositionally biased region" description="Low complexity" evidence="15">
    <location>
        <begin position="953"/>
        <end position="977"/>
    </location>
</feature>
<feature type="domain" description="BPTI/Kunitz inhibitor" evidence="17">
    <location>
        <begin position="1048"/>
        <end position="1098"/>
    </location>
</feature>
<feature type="compositionally biased region" description="Basic and acidic residues" evidence="15">
    <location>
        <begin position="584"/>
        <end position="605"/>
    </location>
</feature>
<feature type="compositionally biased region" description="Low complexity" evidence="15">
    <location>
        <begin position="244"/>
        <end position="254"/>
    </location>
</feature>
<dbReference type="SUPFAM" id="SSF53300">
    <property type="entry name" value="vWA-like"/>
    <property type="match status" value="2"/>
</dbReference>
<dbReference type="PANTHER" id="PTHR24020">
    <property type="entry name" value="COLLAGEN ALPHA"/>
    <property type="match status" value="1"/>
</dbReference>
<proteinExistence type="inferred from homology"/>
<evidence type="ECO:0000256" key="8">
    <source>
        <dbReference type="ARBA" id="ARBA00022889"/>
    </source>
</evidence>
<dbReference type="InterPro" id="IPR002223">
    <property type="entry name" value="Kunitz_BPTI"/>
</dbReference>
<keyword evidence="6" id="KW-0677">Repeat</keyword>
<comment type="function">
    <text evidence="12">May act as a cell-binding protein.</text>
</comment>
<keyword evidence="10 18" id="KW-0176">Collagen</keyword>
<dbReference type="GO" id="GO:0004867">
    <property type="term" value="F:serine-type endopeptidase inhibitor activity"/>
    <property type="evidence" value="ECO:0007669"/>
    <property type="project" value="UniProtKB-KW"/>
</dbReference>
<feature type="compositionally biased region" description="Polar residues" evidence="15">
    <location>
        <begin position="992"/>
        <end position="1006"/>
    </location>
</feature>
<dbReference type="SMART" id="SM00327">
    <property type="entry name" value="VWA"/>
    <property type="match status" value="2"/>
</dbReference>
<dbReference type="PROSITE" id="PS50234">
    <property type="entry name" value="VWFA"/>
    <property type="match status" value="2"/>
</dbReference>
<sequence length="1101" mass="115707">MICSMDIAFILDSSESAKTFLFEKQKAFVRSFSERVMPMQLVGWHLKIRLAALQFSSSVSIDHNFLDWQDVDVFQSRVSAMVYIGQGTYSFYALTNATQLFTQETSPENVRVAILMTDGVDHPRSPNAIGAAAEAKSHNIKVFAIGLSDLAREAQNSAKLRSIASSPSQKYVHSLTDPLLEDKLLRELISIGSEECPQPVPCLCEKGARGPPGNPGERGECGAPGEKGERGQEGPPGPRGPRGEPGLTGPSGDQGPEGQGGPKGERGPIGAPGPPGDTGTGFPGPKGEKGNQGRAGPPGPVGIGEPGLPGDRGYEGPKGVRGFPGLGIKGEKGDPGPPGLPGPVEIIGGGIQGEKGDQGPVGPPGPRGPPGLGFMGPKGNQGFPGEPGSPGERGVGEPGPKGDPGPQGPSGSPGIPGEDGTVGPKGDIGLPGPRGPDGAPGKGVPGEKGDRGDRGLRGLPGPVGAMGSAGPKGEPGSTGRVGLPGPPGRGIPGPKGDPGPVGPPGPIGEPGIGIPGPKGERGLPGSPGPSGLKGDGYAGPPGLRGQLGPPGLPGAPGEGIQGPKGESGFQGLLGPRGPPGEGLPGEKGDRGLPGDRGRKGEKGELGEPGNAGPQRNVTRSLFSGCGVKCRESPLDLVFIIDSSESVGPGNFNSIKDFMNTMIDRVSVSREATRVGVVLYSHVTVLMMGLQQQANQDEVKAAVRRMPYLGEGTFTGSAIRRANQVFQAARPGAHKVGILITDGQADKRDPIRLESAVREAHASNIEMFVIGVVNDSGPLYVDFKNEVNTIASDPDEEHAFLIDDFTALPTLERKLLSRICEGEDTSHIPGIIPEDLFPPGSITEPFVDSAEKTPTPALNGDIERTFEEPEPPAEPLEPTLQESLDLGSNNRLNSNNNKHLNNNKNHRNNNNNNYDNNNNHYDNNNNQNHYNNNHYDNNNNNHYNNHLSNHHDNNNNNHGNNKNYNRNNNNNQNNNQQRKNNKNNNHRNKNKSPRTNSQTDGFSSSSNGGKGDGVSHQEPPKRPSPETRAPTSPPQSHLVQDVFVPDKGCRQPLDPGPCRQYVVRWYYDAIANACAQFWFGGCKGNQNRFDTEDSCRKACVTV</sequence>
<keyword evidence="11" id="KW-1015">Disulfide bond</keyword>
<feature type="region of interest" description="Disordered" evidence="15">
    <location>
        <begin position="208"/>
        <end position="617"/>
    </location>
</feature>
<evidence type="ECO:0000313" key="19">
    <source>
        <dbReference type="Proteomes" id="UP000034805"/>
    </source>
</evidence>
<feature type="region of interest" description="Disordered" evidence="15">
    <location>
        <begin position="829"/>
        <end position="1037"/>
    </location>
</feature>
<keyword evidence="3" id="KW-0272">Extracellular matrix</keyword>
<dbReference type="PRINTS" id="PR00759">
    <property type="entry name" value="BASICPTASE"/>
</dbReference>
<dbReference type="SUPFAM" id="SSF57362">
    <property type="entry name" value="BPTI-like"/>
    <property type="match status" value="1"/>
</dbReference>
<dbReference type="FunFam" id="3.40.50.410:FF:000003">
    <property type="entry name" value="Collagen type VI alpha 3 chain"/>
    <property type="match status" value="1"/>
</dbReference>
<feature type="compositionally biased region" description="Low complexity" evidence="15">
    <location>
        <begin position="540"/>
        <end position="549"/>
    </location>
</feature>
<keyword evidence="2" id="KW-0964">Secreted</keyword>
<dbReference type="STRING" id="113540.ENSSFOP00015072829"/>
<keyword evidence="4" id="KW-0646">Protease inhibitor</keyword>
<feature type="compositionally biased region" description="Low complexity" evidence="15">
    <location>
        <begin position="409"/>
        <end position="419"/>
    </location>
</feature>
<accession>A0A0P7XBP2</accession>
<name>A0A0P7XBP2_SCLFO</name>
<dbReference type="AlphaFoldDB" id="A0A0P7XBP2"/>
<evidence type="ECO:0000259" key="17">
    <source>
        <dbReference type="PROSITE" id="PS50279"/>
    </source>
</evidence>
<keyword evidence="8" id="KW-0130">Cell adhesion</keyword>
<evidence type="ECO:0000313" key="18">
    <source>
        <dbReference type="EMBL" id="KPP72397.1"/>
    </source>
</evidence>
<dbReference type="PRINTS" id="PR00453">
    <property type="entry name" value="VWFADOMAIN"/>
</dbReference>
<dbReference type="Pfam" id="PF00092">
    <property type="entry name" value="VWA"/>
    <property type="match status" value="2"/>
</dbReference>
<feature type="compositionally biased region" description="Basic residues" evidence="15">
    <location>
        <begin position="978"/>
        <end position="991"/>
    </location>
</feature>
<dbReference type="InterPro" id="IPR036465">
    <property type="entry name" value="vWFA_dom_sf"/>
</dbReference>
<dbReference type="SMART" id="SM00131">
    <property type="entry name" value="KU"/>
    <property type="match status" value="1"/>
</dbReference>
<reference evidence="18 19" key="1">
    <citation type="submission" date="2015-08" db="EMBL/GenBank/DDBJ databases">
        <title>The genome of the Asian arowana (Scleropages formosus).</title>
        <authorList>
            <person name="Tan M.H."/>
            <person name="Gan H.M."/>
            <person name="Croft L.J."/>
            <person name="Austin C.M."/>
        </authorList>
    </citation>
    <scope>NUCLEOTIDE SEQUENCE [LARGE SCALE GENOMIC DNA]</scope>
    <source>
        <strain evidence="18">Aro1</strain>
    </source>
</reference>
<evidence type="ECO:0000256" key="7">
    <source>
        <dbReference type="ARBA" id="ARBA00022869"/>
    </source>
</evidence>
<dbReference type="PROSITE" id="PS50279">
    <property type="entry name" value="BPTI_KUNITZ_2"/>
    <property type="match status" value="1"/>
</dbReference>
<evidence type="ECO:0000256" key="13">
    <source>
        <dbReference type="ARBA" id="ARBA00061466"/>
    </source>
</evidence>
<evidence type="ECO:0000259" key="16">
    <source>
        <dbReference type="PROSITE" id="PS50234"/>
    </source>
</evidence>
<feature type="compositionally biased region" description="Basic and acidic residues" evidence="15">
    <location>
        <begin position="1012"/>
        <end position="1024"/>
    </location>
</feature>
<evidence type="ECO:0000256" key="15">
    <source>
        <dbReference type="SAM" id="MobiDB-lite"/>
    </source>
</evidence>
<dbReference type="CDD" id="cd01450">
    <property type="entry name" value="vWFA_subfamily_ECM"/>
    <property type="match status" value="1"/>
</dbReference>
<dbReference type="Proteomes" id="UP000034805">
    <property type="component" value="Unassembled WGS sequence"/>
</dbReference>
<evidence type="ECO:0000256" key="6">
    <source>
        <dbReference type="ARBA" id="ARBA00022737"/>
    </source>
</evidence>
<feature type="domain" description="VWFA" evidence="16">
    <location>
        <begin position="6"/>
        <end position="188"/>
    </location>
</feature>
<evidence type="ECO:0000256" key="1">
    <source>
        <dbReference type="ARBA" id="ARBA00004302"/>
    </source>
</evidence>
<dbReference type="InterPro" id="IPR008160">
    <property type="entry name" value="Collagen"/>
</dbReference>
<evidence type="ECO:0000256" key="10">
    <source>
        <dbReference type="ARBA" id="ARBA00023119"/>
    </source>
</evidence>
<dbReference type="Pfam" id="PF00014">
    <property type="entry name" value="Kunitz_BPTI"/>
    <property type="match status" value="1"/>
</dbReference>
<evidence type="ECO:0000256" key="5">
    <source>
        <dbReference type="ARBA" id="ARBA00022729"/>
    </source>
</evidence>
<feature type="domain" description="VWFA" evidence="16">
    <location>
        <begin position="635"/>
        <end position="818"/>
    </location>
</feature>
<dbReference type="GO" id="GO:0005604">
    <property type="term" value="C:basement membrane"/>
    <property type="evidence" value="ECO:0007669"/>
    <property type="project" value="UniProtKB-SubCell"/>
</dbReference>
<evidence type="ECO:0000256" key="4">
    <source>
        <dbReference type="ARBA" id="ARBA00022690"/>
    </source>
</evidence>
<dbReference type="Gene3D" id="3.40.50.410">
    <property type="entry name" value="von Willebrand factor, type A domain"/>
    <property type="match status" value="2"/>
</dbReference>